<dbReference type="Pfam" id="PF13567">
    <property type="entry name" value="DUF4131"/>
    <property type="match status" value="1"/>
</dbReference>
<dbReference type="STRING" id="1798697.A2373_02855"/>
<feature type="transmembrane region" description="Helical" evidence="6">
    <location>
        <begin position="271"/>
        <end position="292"/>
    </location>
</feature>
<keyword evidence="4 6" id="KW-1133">Transmembrane helix</keyword>
<evidence type="ECO:0000313" key="10">
    <source>
        <dbReference type="Proteomes" id="UP000176300"/>
    </source>
</evidence>
<dbReference type="EMBL" id="MFQS01000001">
    <property type="protein sequence ID" value="OGH84151.1"/>
    <property type="molecule type" value="Genomic_DNA"/>
</dbReference>
<evidence type="ECO:0000256" key="4">
    <source>
        <dbReference type="ARBA" id="ARBA00022989"/>
    </source>
</evidence>
<evidence type="ECO:0000259" key="8">
    <source>
        <dbReference type="Pfam" id="PF13567"/>
    </source>
</evidence>
<feature type="transmembrane region" description="Helical" evidence="6">
    <location>
        <begin position="367"/>
        <end position="391"/>
    </location>
</feature>
<evidence type="ECO:0000256" key="2">
    <source>
        <dbReference type="ARBA" id="ARBA00022475"/>
    </source>
</evidence>
<feature type="transmembrane region" description="Helical" evidence="6">
    <location>
        <begin position="61"/>
        <end position="78"/>
    </location>
</feature>
<feature type="domain" description="ComEC/Rec2-related protein" evidence="7">
    <location>
        <begin position="218"/>
        <end position="479"/>
    </location>
</feature>
<feature type="transmembrane region" description="Helical" evidence="6">
    <location>
        <begin position="462"/>
        <end position="479"/>
    </location>
</feature>
<feature type="domain" description="DUF4131" evidence="8">
    <location>
        <begin position="38"/>
        <end position="170"/>
    </location>
</feature>
<feature type="transmembrane region" description="Helical" evidence="6">
    <location>
        <begin position="241"/>
        <end position="265"/>
    </location>
</feature>
<dbReference type="GO" id="GO:0005886">
    <property type="term" value="C:plasma membrane"/>
    <property type="evidence" value="ECO:0007669"/>
    <property type="project" value="UniProtKB-SubCell"/>
</dbReference>
<dbReference type="Pfam" id="PF03772">
    <property type="entry name" value="Competence"/>
    <property type="match status" value="1"/>
</dbReference>
<keyword evidence="3 6" id="KW-0812">Transmembrane</keyword>
<dbReference type="InterPro" id="IPR025405">
    <property type="entry name" value="DUF4131"/>
</dbReference>
<feature type="transmembrane region" description="Helical" evidence="6">
    <location>
        <begin position="37"/>
        <end position="54"/>
    </location>
</feature>
<evidence type="ECO:0000259" key="7">
    <source>
        <dbReference type="Pfam" id="PF03772"/>
    </source>
</evidence>
<gene>
    <name evidence="9" type="ORF">A2373_02855</name>
</gene>
<dbReference type="InterPro" id="IPR004477">
    <property type="entry name" value="ComEC_N"/>
</dbReference>
<feature type="transmembrane region" description="Helical" evidence="6">
    <location>
        <begin position="403"/>
        <end position="426"/>
    </location>
</feature>
<feature type="transmembrane region" description="Helical" evidence="6">
    <location>
        <begin position="12"/>
        <end position="31"/>
    </location>
</feature>
<evidence type="ECO:0000313" key="9">
    <source>
        <dbReference type="EMBL" id="OGH84151.1"/>
    </source>
</evidence>
<protein>
    <recommendedName>
        <fullName evidence="11">ComEC/Rec2-related protein domain-containing protein</fullName>
    </recommendedName>
</protein>
<evidence type="ECO:0008006" key="11">
    <source>
        <dbReference type="Google" id="ProtNLM"/>
    </source>
</evidence>
<evidence type="ECO:0000256" key="5">
    <source>
        <dbReference type="ARBA" id="ARBA00023136"/>
    </source>
</evidence>
<evidence type="ECO:0000256" key="3">
    <source>
        <dbReference type="ARBA" id="ARBA00022692"/>
    </source>
</evidence>
<dbReference type="PANTHER" id="PTHR30619:SF1">
    <property type="entry name" value="RECOMBINATION PROTEIN 2"/>
    <property type="match status" value="1"/>
</dbReference>
<organism evidence="9 10">
    <name type="scientific">Candidatus Magasanikbacteria bacterium RIFOXYB1_FULL_40_15</name>
    <dbReference type="NCBI Taxonomy" id="1798697"/>
    <lineage>
        <taxon>Bacteria</taxon>
        <taxon>Candidatus Magasanikiibacteriota</taxon>
    </lineage>
</organism>
<comment type="caution">
    <text evidence="9">The sequence shown here is derived from an EMBL/GenBank/DDBJ whole genome shotgun (WGS) entry which is preliminary data.</text>
</comment>
<feature type="transmembrane region" description="Helical" evidence="6">
    <location>
        <begin position="336"/>
        <end position="355"/>
    </location>
</feature>
<proteinExistence type="predicted"/>
<sequence>MFQKIIDSKSRTFLLFCFSFLAGIAIASYVSIKLSGVFWYFIFLSFAGLIFVFRKDVKSRFVLIVLLLFVLGIGRYEIAFPKDNEKYISYYNGQEFSFVGYISGEPDVRIEDVRYLVGSEESKGKVYVRTQLYPRYKYGDRVKIDCDLAQPEVFDDFRYDMYLANMGVFSICNNPSLEKIEGRGGSAVFAKIMEYKNIFAGQVNRLWHEPYASFVAGLLYGYRGGLGDLQDYFNKTGISHIVAISGYNISIISVLLITIFVHLWVPRKKAFWIIIFSIFLFVVFAGASGSVVRAGIMGFLALLSKYLGRKNRMANSIIFTAVLMTIHNPFVLAWDVGFQLSFLATVGLVYLSPIFEDKTKMIPDIFSLKTLFLSTISAIILTFPLVLYQFGRFSIVAPIVNVLVLWLIPFIMFFGFISVLSGFLFFPVGQIFAWLTFFGLKYIVAVAVWFSGLPFASVELKTPLLVVLVFYFLIFVFMFKANKEKSDLP</sequence>
<dbReference type="InterPro" id="IPR052159">
    <property type="entry name" value="Competence_DNA_uptake"/>
</dbReference>
<accession>A0A1F6NJT3</accession>
<name>A0A1F6NJT3_9BACT</name>
<dbReference type="NCBIfam" id="TIGR00360">
    <property type="entry name" value="ComEC_N-term"/>
    <property type="match status" value="1"/>
</dbReference>
<dbReference type="Proteomes" id="UP000176300">
    <property type="component" value="Unassembled WGS sequence"/>
</dbReference>
<feature type="transmembrane region" description="Helical" evidence="6">
    <location>
        <begin position="431"/>
        <end position="450"/>
    </location>
</feature>
<evidence type="ECO:0000256" key="1">
    <source>
        <dbReference type="ARBA" id="ARBA00004651"/>
    </source>
</evidence>
<keyword evidence="5 6" id="KW-0472">Membrane</keyword>
<keyword evidence="2" id="KW-1003">Cell membrane</keyword>
<comment type="subcellular location">
    <subcellularLocation>
        <location evidence="1">Cell membrane</location>
        <topology evidence="1">Multi-pass membrane protein</topology>
    </subcellularLocation>
</comment>
<dbReference type="AlphaFoldDB" id="A0A1F6NJT3"/>
<evidence type="ECO:0000256" key="6">
    <source>
        <dbReference type="SAM" id="Phobius"/>
    </source>
</evidence>
<dbReference type="PANTHER" id="PTHR30619">
    <property type="entry name" value="DNA INTERNALIZATION/COMPETENCE PROTEIN COMEC/REC2"/>
    <property type="match status" value="1"/>
</dbReference>
<reference evidence="9 10" key="1">
    <citation type="journal article" date="2016" name="Nat. Commun.">
        <title>Thousands of microbial genomes shed light on interconnected biogeochemical processes in an aquifer system.</title>
        <authorList>
            <person name="Anantharaman K."/>
            <person name="Brown C.T."/>
            <person name="Hug L.A."/>
            <person name="Sharon I."/>
            <person name="Castelle C.J."/>
            <person name="Probst A.J."/>
            <person name="Thomas B.C."/>
            <person name="Singh A."/>
            <person name="Wilkins M.J."/>
            <person name="Karaoz U."/>
            <person name="Brodie E.L."/>
            <person name="Williams K.H."/>
            <person name="Hubbard S.S."/>
            <person name="Banfield J.F."/>
        </authorList>
    </citation>
    <scope>NUCLEOTIDE SEQUENCE [LARGE SCALE GENOMIC DNA]</scope>
</reference>